<organism evidence="1 2">
    <name type="scientific">Araneus ventricosus</name>
    <name type="common">Orbweaver spider</name>
    <name type="synonym">Epeira ventricosa</name>
    <dbReference type="NCBI Taxonomy" id="182803"/>
    <lineage>
        <taxon>Eukaryota</taxon>
        <taxon>Metazoa</taxon>
        <taxon>Ecdysozoa</taxon>
        <taxon>Arthropoda</taxon>
        <taxon>Chelicerata</taxon>
        <taxon>Arachnida</taxon>
        <taxon>Araneae</taxon>
        <taxon>Araneomorphae</taxon>
        <taxon>Entelegynae</taxon>
        <taxon>Araneoidea</taxon>
        <taxon>Araneidae</taxon>
        <taxon>Araneus</taxon>
    </lineage>
</organism>
<name>A0A4Y2LML0_ARAVE</name>
<evidence type="ECO:0000313" key="2">
    <source>
        <dbReference type="Proteomes" id="UP000499080"/>
    </source>
</evidence>
<reference evidence="1 2" key="1">
    <citation type="journal article" date="2019" name="Sci. Rep.">
        <title>Orb-weaving spider Araneus ventricosus genome elucidates the spidroin gene catalogue.</title>
        <authorList>
            <person name="Kono N."/>
            <person name="Nakamura H."/>
            <person name="Ohtoshi R."/>
            <person name="Moran D.A.P."/>
            <person name="Shinohara A."/>
            <person name="Yoshida Y."/>
            <person name="Fujiwara M."/>
            <person name="Mori M."/>
            <person name="Tomita M."/>
            <person name="Arakawa K."/>
        </authorList>
    </citation>
    <scope>NUCLEOTIDE SEQUENCE [LARGE SCALE GENOMIC DNA]</scope>
</reference>
<evidence type="ECO:0008006" key="3">
    <source>
        <dbReference type="Google" id="ProtNLM"/>
    </source>
</evidence>
<dbReference type="AlphaFoldDB" id="A0A4Y2LML0"/>
<dbReference type="PANTHER" id="PTHR47326:SF1">
    <property type="entry name" value="HTH PSQ-TYPE DOMAIN-CONTAINING PROTEIN"/>
    <property type="match status" value="1"/>
</dbReference>
<accession>A0A4Y2LML0</accession>
<dbReference type="EMBL" id="BGPR01006051">
    <property type="protein sequence ID" value="GBN15679.1"/>
    <property type="molecule type" value="Genomic_DNA"/>
</dbReference>
<keyword evidence="2" id="KW-1185">Reference proteome</keyword>
<protein>
    <recommendedName>
        <fullName evidence="3">Tc1-like transposase DDE domain-containing protein</fullName>
    </recommendedName>
</protein>
<dbReference type="Proteomes" id="UP000499080">
    <property type="component" value="Unassembled WGS sequence"/>
</dbReference>
<proteinExistence type="predicted"/>
<comment type="caution">
    <text evidence="1">The sequence shown here is derived from an EMBL/GenBank/DDBJ whole genome shotgun (WGS) entry which is preliminary data.</text>
</comment>
<evidence type="ECO:0000313" key="1">
    <source>
        <dbReference type="EMBL" id="GBN15679.1"/>
    </source>
</evidence>
<gene>
    <name evidence="1" type="ORF">AVEN_170955_1</name>
</gene>
<dbReference type="GO" id="GO:0003676">
    <property type="term" value="F:nucleic acid binding"/>
    <property type="evidence" value="ECO:0007669"/>
    <property type="project" value="InterPro"/>
</dbReference>
<dbReference type="InterPro" id="IPR036397">
    <property type="entry name" value="RNaseH_sf"/>
</dbReference>
<dbReference type="Gene3D" id="3.30.420.10">
    <property type="entry name" value="Ribonuclease H-like superfamily/Ribonuclease H"/>
    <property type="match status" value="1"/>
</dbReference>
<sequence>MWCGFTSSFIVRPLFFDEIGPAGFLNCTVNGVGYEYLLRNHVIPALQQCARVSSIIFMQDGAPPHIANPVKRLLSMHFGNYRIISRHFPTNWPPRSPDLNPCDFWLWGYLKHVVFSDRIEILVELKARSEQHIHIISQDTLQSVVEHAISRFELVAENGGQHMEHFLSLSWCIGFQLAQLRVSQMSNDLEVIVLIIYFFSKTSYNHAH</sequence>
<dbReference type="PANTHER" id="PTHR47326">
    <property type="entry name" value="TRANSPOSABLE ELEMENT TC3 TRANSPOSASE-LIKE PROTEIN"/>
    <property type="match status" value="1"/>
</dbReference>